<evidence type="ECO:0000313" key="3">
    <source>
        <dbReference type="Proteomes" id="UP001147752"/>
    </source>
</evidence>
<keyword evidence="3" id="KW-1185">Reference proteome</keyword>
<name>A0A9W9VJ14_9EURO</name>
<dbReference type="Proteomes" id="UP001147752">
    <property type="component" value="Unassembled WGS sequence"/>
</dbReference>
<evidence type="ECO:0000256" key="1">
    <source>
        <dbReference type="SAM" id="SignalP"/>
    </source>
</evidence>
<reference evidence="2" key="1">
    <citation type="submission" date="2022-12" db="EMBL/GenBank/DDBJ databases">
        <authorList>
            <person name="Petersen C."/>
        </authorList>
    </citation>
    <scope>NUCLEOTIDE SEQUENCE</scope>
    <source>
        <strain evidence="2">IBT 3081</strain>
    </source>
</reference>
<comment type="caution">
    <text evidence="2">The sequence shown here is derived from an EMBL/GenBank/DDBJ whole genome shotgun (WGS) entry which is preliminary data.</text>
</comment>
<gene>
    <name evidence="2" type="ORF">N7517_001623</name>
</gene>
<dbReference type="AlphaFoldDB" id="A0A9W9VJ14"/>
<sequence length="104" mass="12182">MSRILDELEYATCAVIWVVLLIGSCAAADPNHIATKNKLTETKKKWMDDKRHHLQRRQDQMVKGGVDADGLEMMTALERNLDEHRFKIRQNWRELADLLDRYSD</sequence>
<organism evidence="2 3">
    <name type="scientific">Penicillium concentricum</name>
    <dbReference type="NCBI Taxonomy" id="293559"/>
    <lineage>
        <taxon>Eukaryota</taxon>
        <taxon>Fungi</taxon>
        <taxon>Dikarya</taxon>
        <taxon>Ascomycota</taxon>
        <taxon>Pezizomycotina</taxon>
        <taxon>Eurotiomycetes</taxon>
        <taxon>Eurotiomycetidae</taxon>
        <taxon>Eurotiales</taxon>
        <taxon>Aspergillaceae</taxon>
        <taxon>Penicillium</taxon>
    </lineage>
</organism>
<feature type="chain" id="PRO_5040953348" evidence="1">
    <location>
        <begin position="28"/>
        <end position="104"/>
    </location>
</feature>
<keyword evidence="1" id="KW-0732">Signal</keyword>
<dbReference type="PROSITE" id="PS51257">
    <property type="entry name" value="PROKAR_LIPOPROTEIN"/>
    <property type="match status" value="1"/>
</dbReference>
<evidence type="ECO:0000313" key="2">
    <source>
        <dbReference type="EMBL" id="KAJ5383712.1"/>
    </source>
</evidence>
<feature type="signal peptide" evidence="1">
    <location>
        <begin position="1"/>
        <end position="27"/>
    </location>
</feature>
<accession>A0A9W9VJ14</accession>
<reference evidence="2" key="2">
    <citation type="journal article" date="2023" name="IMA Fungus">
        <title>Comparative genomic study of the Penicillium genus elucidates a diverse pangenome and 15 lateral gene transfer events.</title>
        <authorList>
            <person name="Petersen C."/>
            <person name="Sorensen T."/>
            <person name="Nielsen M.R."/>
            <person name="Sondergaard T.E."/>
            <person name="Sorensen J.L."/>
            <person name="Fitzpatrick D.A."/>
            <person name="Frisvad J.C."/>
            <person name="Nielsen K.L."/>
        </authorList>
    </citation>
    <scope>NUCLEOTIDE SEQUENCE</scope>
    <source>
        <strain evidence="2">IBT 3081</strain>
    </source>
</reference>
<dbReference type="EMBL" id="JAPZBT010000001">
    <property type="protein sequence ID" value="KAJ5383712.1"/>
    <property type="molecule type" value="Genomic_DNA"/>
</dbReference>
<proteinExistence type="predicted"/>
<dbReference type="RefSeq" id="XP_056583488.1">
    <property type="nucleotide sequence ID" value="XM_056719353.1"/>
</dbReference>
<dbReference type="OrthoDB" id="4359635at2759"/>
<protein>
    <submittedName>
        <fullName evidence="2">Uncharacterized protein</fullName>
    </submittedName>
</protein>
<dbReference type="GeneID" id="81458536"/>